<feature type="domain" description="Ig-like" evidence="2">
    <location>
        <begin position="425"/>
        <end position="503"/>
    </location>
</feature>
<dbReference type="SUPFAM" id="SSF48726">
    <property type="entry name" value="Immunoglobulin"/>
    <property type="match status" value="1"/>
</dbReference>
<evidence type="ECO:0000313" key="4">
    <source>
        <dbReference type="EMBL" id="MDQ0335054.1"/>
    </source>
</evidence>
<dbReference type="EMBL" id="JAGGJQ010000001">
    <property type="protein sequence ID" value="MBP1838554.1"/>
    <property type="molecule type" value="Genomic_DNA"/>
</dbReference>
<dbReference type="InterPro" id="IPR007110">
    <property type="entry name" value="Ig-like_dom"/>
</dbReference>
<dbReference type="NCBIfam" id="TIGR04183">
    <property type="entry name" value="Por_Secre_tail"/>
    <property type="match status" value="1"/>
</dbReference>
<dbReference type="InterPro" id="IPR036179">
    <property type="entry name" value="Ig-like_dom_sf"/>
</dbReference>
<proteinExistence type="predicted"/>
<keyword evidence="1" id="KW-0732">Signal</keyword>
<dbReference type="SUPFAM" id="SSF81296">
    <property type="entry name" value="E set domains"/>
    <property type="match status" value="1"/>
</dbReference>
<accession>A0A9X0YHP4</accession>
<evidence type="ECO:0000259" key="2">
    <source>
        <dbReference type="PROSITE" id="PS50835"/>
    </source>
</evidence>
<dbReference type="OrthoDB" id="1652165at2"/>
<dbReference type="RefSeq" id="WP_157486395.1">
    <property type="nucleotide sequence ID" value="NZ_JAGGJQ010000001.1"/>
</dbReference>
<name>A0A9X0YHP4_9FLAO</name>
<comment type="caution">
    <text evidence="3">The sequence shown here is derived from an EMBL/GenBank/DDBJ whole genome shotgun (WGS) entry which is preliminary data.</text>
</comment>
<dbReference type="Proteomes" id="UP001138672">
    <property type="component" value="Unassembled WGS sequence"/>
</dbReference>
<evidence type="ECO:0000313" key="5">
    <source>
        <dbReference type="Proteomes" id="UP001138672"/>
    </source>
</evidence>
<sequence>MKNTTTPDYFLMFFKKILPILILFISASVFSQTVTDIYPTRVTSQTKITIYGTGLTEAVRSTVSIDNIAVEDVTLVSTTEISLTVSKTGTADVLNQSLRISGVTLAAGVNRNIDYIGYKNKASNTTNTADSKFFDKITEIFTNWDYNGNGYWRSGWYSASDQNTWPNDRHELLAFTYNDVTYSTGVDDDLLTSKSITFQEQTFQAYSTNGVIGVTNSSNYIEVGDLVDGEVGEGTTITSQDILDLKILEMITDGKNGLDLGTGVTNFNSDISIEFNSPDGEPNAIGDIVPDLIITQIAAAGGYDIYYYQDERGNVVGTPIRLYIHETANNLAYWRMDLFSVTNGVSYEDAVPTQRGQTADNTRALKLFALHFDDFDITTDNIEDVYKINLAAGGTADMAFLAYNASAFVSRAPVVDSYISSRYVCRLPSTSDIVFDITANIGGTATGDPIEDLSYQWYKDDSEITGATTDTYSVSNVETDDLGVYKLEISNGYGTVTPTITLSEGSVPTYWDGTSWNLSQEYIDQNITVNDQDKSLVFSEDYNENVDLIGCDCTVSSGNTVVIPSGNSMVLYNEINVEGSGSYTLENNASLVQINDAYGNINSGDITMNRLADNLHDLDYVYWSSPVEGFNISSISNTRAYKWDPTEPNANGTVGDWISVTSEEMIAGVGYIARVPSATSFTTSFVGTPNNSEISVAVERSSGGKRPSSDDRDFNLIGNPYPSAINADAFLIENTNIEGSVSLWMHNTELSNTLPSDFYEDFTYNYNADDYLVYNGVGSVPSSVDFDGNIAAGQAFFVKVDNNSSNTVEFENDMRYDTSENDYDNSDFFRTTTESESTESETEKQLVWLSVVNQDNLSMSTLIGYVDGATYEKDRLYDAYVNSNDFQIYSLIADEKLVIQGRPLPFLDSDEVQLGIDVTENGTYTIAIDNLEGSIFLEDNQDIYLKDTYLDVEHDLRDTPYSFTAVAGETKDRFVLVYTSSNENLLAVDETVIDNTFAYINNSTLYVKSSKTISNVQVFDITGKQVVNYKSANQSNEFSMPFSYSRGGYIVSITLGEGQVVTKKLIN</sequence>
<dbReference type="Proteomes" id="UP001231587">
    <property type="component" value="Unassembled WGS sequence"/>
</dbReference>
<dbReference type="Gene3D" id="2.60.40.10">
    <property type="entry name" value="Immunoglobulins"/>
    <property type="match status" value="2"/>
</dbReference>
<evidence type="ECO:0000313" key="6">
    <source>
        <dbReference type="Proteomes" id="UP001231587"/>
    </source>
</evidence>
<keyword evidence="6" id="KW-1185">Reference proteome</keyword>
<dbReference type="EMBL" id="JAUSUU010000004">
    <property type="protein sequence ID" value="MDQ0335054.1"/>
    <property type="molecule type" value="Genomic_DNA"/>
</dbReference>
<evidence type="ECO:0000256" key="1">
    <source>
        <dbReference type="ARBA" id="ARBA00022729"/>
    </source>
</evidence>
<reference evidence="3" key="1">
    <citation type="submission" date="2021-03" db="EMBL/GenBank/DDBJ databases">
        <title>Genomic Encyclopedia of Type Strains, Phase IV (KMG-IV): sequencing the most valuable type-strain genomes for metagenomic binning, comparative biology and taxonomic classification.</title>
        <authorList>
            <person name="Goeker M."/>
        </authorList>
    </citation>
    <scope>NUCLEOTIDE SEQUENCE</scope>
    <source>
        <strain evidence="3">DSM 15523</strain>
        <strain evidence="4 6">DSM 16476</strain>
    </source>
</reference>
<evidence type="ECO:0000313" key="3">
    <source>
        <dbReference type="EMBL" id="MBP1838554.1"/>
    </source>
</evidence>
<dbReference type="PROSITE" id="PS50835">
    <property type="entry name" value="IG_LIKE"/>
    <property type="match status" value="1"/>
</dbReference>
<dbReference type="InterPro" id="IPR014756">
    <property type="entry name" value="Ig_E-set"/>
</dbReference>
<gene>
    <name evidence="3" type="ORF">J2Z56_000450</name>
    <name evidence="4" type="ORF">J2Z57_001500</name>
</gene>
<organism evidence="3 5">
    <name type="scientific">Formosa algae</name>
    <dbReference type="NCBI Taxonomy" id="225843"/>
    <lineage>
        <taxon>Bacteria</taxon>
        <taxon>Pseudomonadati</taxon>
        <taxon>Bacteroidota</taxon>
        <taxon>Flavobacteriia</taxon>
        <taxon>Flavobacteriales</taxon>
        <taxon>Flavobacteriaceae</taxon>
        <taxon>Formosa</taxon>
    </lineage>
</organism>
<dbReference type="AlphaFoldDB" id="A0A9X0YHP4"/>
<dbReference type="InterPro" id="IPR026444">
    <property type="entry name" value="Secre_tail"/>
</dbReference>
<protein>
    <recommendedName>
        <fullName evidence="2">Ig-like domain-containing protein</fullName>
    </recommendedName>
</protein>
<dbReference type="InterPro" id="IPR013783">
    <property type="entry name" value="Ig-like_fold"/>
</dbReference>